<evidence type="ECO:0000313" key="3">
    <source>
        <dbReference type="Proteomes" id="UP001168883"/>
    </source>
</evidence>
<keyword evidence="3" id="KW-1185">Reference proteome</keyword>
<dbReference type="RefSeq" id="WP_302881591.1">
    <property type="nucleotide sequence ID" value="NZ_JAUMKJ010000108.1"/>
</dbReference>
<organism evidence="2 3">
    <name type="scientific">Paenibacillus ehimensis</name>
    <dbReference type="NCBI Taxonomy" id="79264"/>
    <lineage>
        <taxon>Bacteria</taxon>
        <taxon>Bacillati</taxon>
        <taxon>Bacillota</taxon>
        <taxon>Bacilli</taxon>
        <taxon>Bacillales</taxon>
        <taxon>Paenibacillaceae</taxon>
        <taxon>Paenibacillus</taxon>
    </lineage>
</organism>
<dbReference type="CDD" id="cd00093">
    <property type="entry name" value="HTH_XRE"/>
    <property type="match status" value="1"/>
</dbReference>
<evidence type="ECO:0000259" key="1">
    <source>
        <dbReference type="PROSITE" id="PS50943"/>
    </source>
</evidence>
<evidence type="ECO:0000313" key="2">
    <source>
        <dbReference type="EMBL" id="MDO3682154.1"/>
    </source>
</evidence>
<gene>
    <name evidence="2" type="ORF">Q3C12_34735</name>
</gene>
<dbReference type="Gene3D" id="1.10.260.40">
    <property type="entry name" value="lambda repressor-like DNA-binding domains"/>
    <property type="match status" value="1"/>
</dbReference>
<dbReference type="PROSITE" id="PS50943">
    <property type="entry name" value="HTH_CROC1"/>
    <property type="match status" value="1"/>
</dbReference>
<reference evidence="2" key="1">
    <citation type="submission" date="2023-07" db="EMBL/GenBank/DDBJ databases">
        <authorList>
            <person name="Aktuganov G."/>
            <person name="Boyko T."/>
            <person name="Delegan Y."/>
            <person name="Galimzianova N."/>
            <person name="Gilvanova E."/>
            <person name="Korobov V."/>
            <person name="Kuzmina L."/>
            <person name="Melentiev A."/>
            <person name="Milman P."/>
            <person name="Ryabova A."/>
            <person name="Stupak E."/>
            <person name="Yasakov T."/>
            <person name="Zharikova N."/>
            <person name="Zhurenko E."/>
        </authorList>
    </citation>
    <scope>NUCLEOTIDE SEQUENCE</scope>
    <source>
        <strain evidence="2">IB-739</strain>
    </source>
</reference>
<dbReference type="SUPFAM" id="SSF47413">
    <property type="entry name" value="lambda repressor-like DNA-binding domains"/>
    <property type="match status" value="1"/>
</dbReference>
<dbReference type="SMART" id="SM00530">
    <property type="entry name" value="HTH_XRE"/>
    <property type="match status" value="1"/>
</dbReference>
<dbReference type="Pfam" id="PF01381">
    <property type="entry name" value="HTH_3"/>
    <property type="match status" value="1"/>
</dbReference>
<comment type="caution">
    <text evidence="2">The sequence shown here is derived from an EMBL/GenBank/DDBJ whole genome shotgun (WGS) entry which is preliminary data.</text>
</comment>
<dbReference type="Proteomes" id="UP001168883">
    <property type="component" value="Unassembled WGS sequence"/>
</dbReference>
<name>A0ABT8VME4_9BACL</name>
<feature type="domain" description="HTH cro/C1-type" evidence="1">
    <location>
        <begin position="37"/>
        <end position="93"/>
    </location>
</feature>
<proteinExistence type="predicted"/>
<dbReference type="InterPro" id="IPR001387">
    <property type="entry name" value="Cro/C1-type_HTH"/>
</dbReference>
<protein>
    <submittedName>
        <fullName evidence="2">Helix-turn-helix transcriptional regulator</fullName>
    </submittedName>
</protein>
<dbReference type="InterPro" id="IPR010982">
    <property type="entry name" value="Lambda_DNA-bd_dom_sf"/>
</dbReference>
<dbReference type="EMBL" id="JAUMKJ010000108">
    <property type="protein sequence ID" value="MDO3682154.1"/>
    <property type="molecule type" value="Genomic_DNA"/>
</dbReference>
<sequence length="116" mass="13288">MKSRYFTKIGEEATKSKWTAEDEEEYRNEPLVVELYINQALKKRGLNQKQLAEMTGIRPAAISQLCRGFVDRLNLDHVGRIGTALRVESIEEIVRLVKVSEADATTMKPRGHRDED</sequence>
<accession>A0ABT8VME4</accession>